<gene>
    <name evidence="4" type="ORF">GCM10009808_14980</name>
</gene>
<sequence length="307" mass="31891">MSNDESPQVPATRDRRGAVREKAQQVHAKQRRARRIRGGLIGVGIVAVVAVVGVSVTLAVTGDASKTTLTPLSATADGFTVTSVAGVSAAGQAVEGDTGGEEAATEEAAPAPTETSAAEVEIRVYVDYLSPASAQFQAANASQLSSWVEDDAVTLTYYPVALLTAKSNGTKYSLRAAAAAACVATYAPDAFYLFNNALLTQQPDVDSDGFSDTELADIAQASGVQSPKVVRACIEDGDYLTWAKDATERAIDEIPGTDGTPLTGTPLVLVNDAVYVGSVDSAQEFAQFVLTIDSDKYYATPTPTPTS</sequence>
<dbReference type="Proteomes" id="UP001501690">
    <property type="component" value="Unassembled WGS sequence"/>
</dbReference>
<protein>
    <recommendedName>
        <fullName evidence="3">Thioredoxin-like fold domain-containing protein</fullName>
    </recommendedName>
</protein>
<keyword evidence="5" id="KW-1185">Reference proteome</keyword>
<keyword evidence="2" id="KW-0812">Transmembrane</keyword>
<keyword evidence="2" id="KW-1133">Transmembrane helix</keyword>
<evidence type="ECO:0000313" key="4">
    <source>
        <dbReference type="EMBL" id="GAA1698491.1"/>
    </source>
</evidence>
<evidence type="ECO:0000256" key="2">
    <source>
        <dbReference type="SAM" id="Phobius"/>
    </source>
</evidence>
<dbReference type="InterPro" id="IPR012336">
    <property type="entry name" value="Thioredoxin-like_fold"/>
</dbReference>
<evidence type="ECO:0000256" key="1">
    <source>
        <dbReference type="SAM" id="MobiDB-lite"/>
    </source>
</evidence>
<feature type="domain" description="Thioredoxin-like fold" evidence="3">
    <location>
        <begin position="116"/>
        <end position="283"/>
    </location>
</feature>
<dbReference type="EMBL" id="BAAAPL010000001">
    <property type="protein sequence ID" value="GAA1698491.1"/>
    <property type="molecule type" value="Genomic_DNA"/>
</dbReference>
<organism evidence="4 5">
    <name type="scientific">Microbacterium sediminicola</name>
    <dbReference type="NCBI Taxonomy" id="415210"/>
    <lineage>
        <taxon>Bacteria</taxon>
        <taxon>Bacillati</taxon>
        <taxon>Actinomycetota</taxon>
        <taxon>Actinomycetes</taxon>
        <taxon>Micrococcales</taxon>
        <taxon>Microbacteriaceae</taxon>
        <taxon>Microbacterium</taxon>
    </lineage>
</organism>
<evidence type="ECO:0000313" key="5">
    <source>
        <dbReference type="Proteomes" id="UP001501690"/>
    </source>
</evidence>
<accession>A0ABP4U6Y5</accession>
<feature type="region of interest" description="Disordered" evidence="1">
    <location>
        <begin position="92"/>
        <end position="115"/>
    </location>
</feature>
<feature type="region of interest" description="Disordered" evidence="1">
    <location>
        <begin position="1"/>
        <end position="30"/>
    </location>
</feature>
<dbReference type="SUPFAM" id="SSF52833">
    <property type="entry name" value="Thioredoxin-like"/>
    <property type="match status" value="1"/>
</dbReference>
<dbReference type="InterPro" id="IPR036249">
    <property type="entry name" value="Thioredoxin-like_sf"/>
</dbReference>
<feature type="compositionally biased region" description="Low complexity" evidence="1">
    <location>
        <begin position="106"/>
        <end position="115"/>
    </location>
</feature>
<feature type="transmembrane region" description="Helical" evidence="2">
    <location>
        <begin position="39"/>
        <end position="60"/>
    </location>
</feature>
<name>A0ABP4U6Y5_9MICO</name>
<dbReference type="Gene3D" id="3.40.30.10">
    <property type="entry name" value="Glutaredoxin"/>
    <property type="match status" value="1"/>
</dbReference>
<dbReference type="Pfam" id="PF13462">
    <property type="entry name" value="Thioredoxin_4"/>
    <property type="match status" value="1"/>
</dbReference>
<evidence type="ECO:0000259" key="3">
    <source>
        <dbReference type="Pfam" id="PF13462"/>
    </source>
</evidence>
<comment type="caution">
    <text evidence="4">The sequence shown here is derived from an EMBL/GenBank/DDBJ whole genome shotgun (WGS) entry which is preliminary data.</text>
</comment>
<proteinExistence type="predicted"/>
<reference evidence="5" key="1">
    <citation type="journal article" date="2019" name="Int. J. Syst. Evol. Microbiol.">
        <title>The Global Catalogue of Microorganisms (GCM) 10K type strain sequencing project: providing services to taxonomists for standard genome sequencing and annotation.</title>
        <authorList>
            <consortium name="The Broad Institute Genomics Platform"/>
            <consortium name="The Broad Institute Genome Sequencing Center for Infectious Disease"/>
            <person name="Wu L."/>
            <person name="Ma J."/>
        </authorList>
    </citation>
    <scope>NUCLEOTIDE SEQUENCE [LARGE SCALE GENOMIC DNA]</scope>
    <source>
        <strain evidence="5">JCM 15577</strain>
    </source>
</reference>
<dbReference type="RefSeq" id="WP_344071005.1">
    <property type="nucleotide sequence ID" value="NZ_BAAAPL010000001.1"/>
</dbReference>
<keyword evidence="2" id="KW-0472">Membrane</keyword>
<feature type="compositionally biased region" description="Basic and acidic residues" evidence="1">
    <location>
        <begin position="12"/>
        <end position="24"/>
    </location>
</feature>